<keyword evidence="2" id="KW-1185">Reference proteome</keyword>
<evidence type="ECO:0000313" key="2">
    <source>
        <dbReference type="Proteomes" id="UP000494252"/>
    </source>
</evidence>
<dbReference type="Proteomes" id="UP000494252">
    <property type="component" value="Unassembled WGS sequence"/>
</dbReference>
<dbReference type="AlphaFoldDB" id="A0A6J5G5C5"/>
<organism evidence="1 2">
    <name type="scientific">Paraburkholderia fynbosensis</name>
    <dbReference type="NCBI Taxonomy" id="1200993"/>
    <lineage>
        <taxon>Bacteria</taxon>
        <taxon>Pseudomonadati</taxon>
        <taxon>Pseudomonadota</taxon>
        <taxon>Betaproteobacteria</taxon>
        <taxon>Burkholderiales</taxon>
        <taxon>Burkholderiaceae</taxon>
        <taxon>Paraburkholderia</taxon>
    </lineage>
</organism>
<evidence type="ECO:0000313" key="1">
    <source>
        <dbReference type="EMBL" id="CAB3792396.1"/>
    </source>
</evidence>
<protein>
    <submittedName>
        <fullName evidence="1">Uncharacterized protein</fullName>
    </submittedName>
</protein>
<reference evidence="1 2" key="1">
    <citation type="submission" date="2020-04" db="EMBL/GenBank/DDBJ databases">
        <authorList>
            <person name="De Canck E."/>
        </authorList>
    </citation>
    <scope>NUCLEOTIDE SEQUENCE [LARGE SCALE GENOMIC DNA]</scope>
    <source>
        <strain evidence="1 2">LMG 27177</strain>
    </source>
</reference>
<name>A0A6J5G5C5_9BURK</name>
<accession>A0A6J5G5C5</accession>
<proteinExistence type="predicted"/>
<sequence>MEVVGNRARGEAMELEREIRTLPCAGIIQIRFKGYFSPARHGPPSSMRRRTPALAAHTIHRPPATWQPVRLNRTAHRGAAHRVLC</sequence>
<gene>
    <name evidence="1" type="ORF">LMG27177_03243</name>
</gene>
<dbReference type="EMBL" id="CADIKI010000008">
    <property type="protein sequence ID" value="CAB3792396.1"/>
    <property type="molecule type" value="Genomic_DNA"/>
</dbReference>